<organism evidence="1 2">
    <name type="scientific">Ameca splendens</name>
    <dbReference type="NCBI Taxonomy" id="208324"/>
    <lineage>
        <taxon>Eukaryota</taxon>
        <taxon>Metazoa</taxon>
        <taxon>Chordata</taxon>
        <taxon>Craniata</taxon>
        <taxon>Vertebrata</taxon>
        <taxon>Euteleostomi</taxon>
        <taxon>Actinopterygii</taxon>
        <taxon>Neopterygii</taxon>
        <taxon>Teleostei</taxon>
        <taxon>Neoteleostei</taxon>
        <taxon>Acanthomorphata</taxon>
        <taxon>Ovalentaria</taxon>
        <taxon>Atherinomorphae</taxon>
        <taxon>Cyprinodontiformes</taxon>
        <taxon>Goodeidae</taxon>
        <taxon>Ameca</taxon>
    </lineage>
</organism>
<proteinExistence type="predicted"/>
<sequence length="108" mass="12137">MQRRETFATEQFYWSNLRVQCLVQGHFSSSSRNNCVTDMFCLFVCLIPPLLICPGIVTCDHLVTNSEPLGNSCRHDARLVLFGSMLQPTLNLLRHTDAVGISFSLSLC</sequence>
<accession>A0ABV0XTN7</accession>
<evidence type="ECO:0000313" key="2">
    <source>
        <dbReference type="Proteomes" id="UP001469553"/>
    </source>
</evidence>
<reference evidence="1 2" key="1">
    <citation type="submission" date="2021-06" db="EMBL/GenBank/DDBJ databases">
        <authorList>
            <person name="Palmer J.M."/>
        </authorList>
    </citation>
    <scope>NUCLEOTIDE SEQUENCE [LARGE SCALE GENOMIC DNA]</scope>
    <source>
        <strain evidence="1 2">AS_MEX2019</strain>
        <tissue evidence="1">Muscle</tissue>
    </source>
</reference>
<protein>
    <submittedName>
        <fullName evidence="1">Uncharacterized protein</fullName>
    </submittedName>
</protein>
<comment type="caution">
    <text evidence="1">The sequence shown here is derived from an EMBL/GenBank/DDBJ whole genome shotgun (WGS) entry which is preliminary data.</text>
</comment>
<dbReference type="Proteomes" id="UP001469553">
    <property type="component" value="Unassembled WGS sequence"/>
</dbReference>
<dbReference type="EMBL" id="JAHRIP010011867">
    <property type="protein sequence ID" value="MEQ2284794.1"/>
    <property type="molecule type" value="Genomic_DNA"/>
</dbReference>
<gene>
    <name evidence="1" type="ORF">AMECASPLE_025201</name>
</gene>
<name>A0ABV0XTN7_9TELE</name>
<keyword evidence="2" id="KW-1185">Reference proteome</keyword>
<evidence type="ECO:0000313" key="1">
    <source>
        <dbReference type="EMBL" id="MEQ2284794.1"/>
    </source>
</evidence>